<evidence type="ECO:0000256" key="1">
    <source>
        <dbReference type="SAM" id="MobiDB-lite"/>
    </source>
</evidence>
<dbReference type="EMBL" id="CP036525">
    <property type="protein sequence ID" value="QDT06610.1"/>
    <property type="molecule type" value="Genomic_DNA"/>
</dbReference>
<sequence>MVQSVCPAQALPQCGADGGEAGSRDPKFKIPRVRETLLRVQIVRSAVMARQKMDAVNRTDPPPPGGLVGARDNPPFKADDGWQESSPSGIGIMDRMVAFAVAELPNCSKAGRRRIARYPPSNRTR</sequence>
<organism evidence="2 3">
    <name type="scientific">Rubripirellula lacrimiformis</name>
    <dbReference type="NCBI Taxonomy" id="1930273"/>
    <lineage>
        <taxon>Bacteria</taxon>
        <taxon>Pseudomonadati</taxon>
        <taxon>Planctomycetota</taxon>
        <taxon>Planctomycetia</taxon>
        <taxon>Pirellulales</taxon>
        <taxon>Pirellulaceae</taxon>
        <taxon>Rubripirellula</taxon>
    </lineage>
</organism>
<feature type="region of interest" description="Disordered" evidence="1">
    <location>
        <begin position="51"/>
        <end position="87"/>
    </location>
</feature>
<evidence type="ECO:0000313" key="3">
    <source>
        <dbReference type="Proteomes" id="UP000318538"/>
    </source>
</evidence>
<name>A0A517NHK1_9BACT</name>
<protein>
    <submittedName>
        <fullName evidence="2">Uncharacterized protein</fullName>
    </submittedName>
</protein>
<gene>
    <name evidence="2" type="ORF">K227x_50210</name>
</gene>
<accession>A0A517NHK1</accession>
<reference evidence="2 3" key="1">
    <citation type="submission" date="2019-02" db="EMBL/GenBank/DDBJ databases">
        <title>Deep-cultivation of Planctomycetes and their phenomic and genomic characterization uncovers novel biology.</title>
        <authorList>
            <person name="Wiegand S."/>
            <person name="Jogler M."/>
            <person name="Boedeker C."/>
            <person name="Pinto D."/>
            <person name="Vollmers J."/>
            <person name="Rivas-Marin E."/>
            <person name="Kohn T."/>
            <person name="Peeters S.H."/>
            <person name="Heuer A."/>
            <person name="Rast P."/>
            <person name="Oberbeckmann S."/>
            <person name="Bunk B."/>
            <person name="Jeske O."/>
            <person name="Meyerdierks A."/>
            <person name="Storesund J.E."/>
            <person name="Kallscheuer N."/>
            <person name="Luecker S."/>
            <person name="Lage O.M."/>
            <person name="Pohl T."/>
            <person name="Merkel B.J."/>
            <person name="Hornburger P."/>
            <person name="Mueller R.-W."/>
            <person name="Bruemmer F."/>
            <person name="Labrenz M."/>
            <person name="Spormann A.M."/>
            <person name="Op den Camp H."/>
            <person name="Overmann J."/>
            <person name="Amann R."/>
            <person name="Jetten M.S.M."/>
            <person name="Mascher T."/>
            <person name="Medema M.H."/>
            <person name="Devos D.P."/>
            <person name="Kaster A.-K."/>
            <person name="Ovreas L."/>
            <person name="Rohde M."/>
            <person name="Galperin M.Y."/>
            <person name="Jogler C."/>
        </authorList>
    </citation>
    <scope>NUCLEOTIDE SEQUENCE [LARGE SCALE GENOMIC DNA]</scope>
    <source>
        <strain evidence="2 3">K22_7</strain>
    </source>
</reference>
<keyword evidence="3" id="KW-1185">Reference proteome</keyword>
<dbReference type="Proteomes" id="UP000318538">
    <property type="component" value="Chromosome"/>
</dbReference>
<dbReference type="KEGG" id="rlc:K227x_50210"/>
<evidence type="ECO:0000313" key="2">
    <source>
        <dbReference type="EMBL" id="QDT06610.1"/>
    </source>
</evidence>
<dbReference type="AlphaFoldDB" id="A0A517NHK1"/>
<proteinExistence type="predicted"/>